<proteinExistence type="predicted"/>
<evidence type="ECO:0000259" key="1">
    <source>
        <dbReference type="Pfam" id="PF24626"/>
    </source>
</evidence>
<keyword evidence="3" id="KW-1185">Reference proteome</keyword>
<dbReference type="Pfam" id="PF24626">
    <property type="entry name" value="SH3_Tf2-1"/>
    <property type="match status" value="1"/>
</dbReference>
<dbReference type="AlphaFoldDB" id="A0A9Q1RV73"/>
<feature type="domain" description="Tf2-1-like SH3-like" evidence="1">
    <location>
        <begin position="114"/>
        <end position="160"/>
    </location>
</feature>
<accession>A0A9Q1RV73</accession>
<sequence length="205" mass="23430">MGSLARLIISERLLALEVQSLANLFMRLDILNLNRIMSCVEAISSLLEQIRIHQYNDEKLCKIIDKVMSGEAKETVIDGEGVLRIKGRVCVPRVGDLTRLIIEEALILRYLIDPGKLSLRYIKPFEILQRVGEVAYELVLPPGISGIHLVFHISMPKKYHVDGSYIIQWDSMLLDQNLRFEEEPVAILDGHVRKLRSKEIVFVKV</sequence>
<organism evidence="2 3">
    <name type="scientific">Anisodus acutangulus</name>
    <dbReference type="NCBI Taxonomy" id="402998"/>
    <lineage>
        <taxon>Eukaryota</taxon>
        <taxon>Viridiplantae</taxon>
        <taxon>Streptophyta</taxon>
        <taxon>Embryophyta</taxon>
        <taxon>Tracheophyta</taxon>
        <taxon>Spermatophyta</taxon>
        <taxon>Magnoliopsida</taxon>
        <taxon>eudicotyledons</taxon>
        <taxon>Gunneridae</taxon>
        <taxon>Pentapetalae</taxon>
        <taxon>asterids</taxon>
        <taxon>lamiids</taxon>
        <taxon>Solanales</taxon>
        <taxon>Solanaceae</taxon>
        <taxon>Solanoideae</taxon>
        <taxon>Hyoscyameae</taxon>
        <taxon>Anisodus</taxon>
    </lineage>
</organism>
<dbReference type="EMBL" id="JAJAGQ010000001">
    <property type="protein sequence ID" value="KAJ8573996.1"/>
    <property type="molecule type" value="Genomic_DNA"/>
</dbReference>
<dbReference type="InterPro" id="IPR056924">
    <property type="entry name" value="SH3_Tf2-1"/>
</dbReference>
<reference evidence="3" key="1">
    <citation type="journal article" date="2023" name="Proc. Natl. Acad. Sci. U.S.A.">
        <title>Genomic and structural basis for evolution of tropane alkaloid biosynthesis.</title>
        <authorList>
            <person name="Wanga Y.-J."/>
            <person name="Taina T."/>
            <person name="Yua J.-Y."/>
            <person name="Lia J."/>
            <person name="Xua B."/>
            <person name="Chenc J."/>
            <person name="D'Auriad J.C."/>
            <person name="Huanga J.-P."/>
            <person name="Huanga S.-X."/>
        </authorList>
    </citation>
    <scope>NUCLEOTIDE SEQUENCE [LARGE SCALE GENOMIC DNA]</scope>
    <source>
        <strain evidence="3">cv. KIB-2019</strain>
    </source>
</reference>
<evidence type="ECO:0000313" key="3">
    <source>
        <dbReference type="Proteomes" id="UP001152561"/>
    </source>
</evidence>
<name>A0A9Q1RV73_9SOLA</name>
<dbReference type="OrthoDB" id="1931063at2759"/>
<dbReference type="PANTHER" id="PTHR46148:SF60">
    <property type="entry name" value="CHROMO DOMAIN-CONTAINING PROTEIN"/>
    <property type="match status" value="1"/>
</dbReference>
<evidence type="ECO:0000313" key="2">
    <source>
        <dbReference type="EMBL" id="KAJ8573996.1"/>
    </source>
</evidence>
<dbReference type="PANTHER" id="PTHR46148">
    <property type="entry name" value="CHROMO DOMAIN-CONTAINING PROTEIN"/>
    <property type="match status" value="1"/>
</dbReference>
<dbReference type="Proteomes" id="UP001152561">
    <property type="component" value="Unassembled WGS sequence"/>
</dbReference>
<comment type="caution">
    <text evidence="2">The sequence shown here is derived from an EMBL/GenBank/DDBJ whole genome shotgun (WGS) entry which is preliminary data.</text>
</comment>
<gene>
    <name evidence="2" type="ORF">K7X08_010507</name>
</gene>
<protein>
    <recommendedName>
        <fullName evidence="1">Tf2-1-like SH3-like domain-containing protein</fullName>
    </recommendedName>
</protein>